<accession>R0L722</accession>
<evidence type="ECO:0000313" key="2">
    <source>
        <dbReference type="Proteomes" id="UP000296049"/>
    </source>
</evidence>
<protein>
    <submittedName>
        <fullName evidence="1">Uncharacterized protein</fullName>
    </submittedName>
</protein>
<keyword evidence="2" id="KW-1185">Reference proteome</keyword>
<gene>
    <name evidence="1" type="ORF">Anapl_05048</name>
</gene>
<proteinExistence type="predicted"/>
<evidence type="ECO:0000313" key="1">
    <source>
        <dbReference type="EMBL" id="EOA97239.1"/>
    </source>
</evidence>
<reference evidence="2" key="1">
    <citation type="journal article" date="2013" name="Nat. Genet.">
        <title>The duck genome and transcriptome provide insight into an avian influenza virus reservoir species.</title>
        <authorList>
            <person name="Huang Y."/>
            <person name="Li Y."/>
            <person name="Burt D.W."/>
            <person name="Chen H."/>
            <person name="Zhang Y."/>
            <person name="Qian W."/>
            <person name="Kim H."/>
            <person name="Gan S."/>
            <person name="Zhao Y."/>
            <person name="Li J."/>
            <person name="Yi K."/>
            <person name="Feng H."/>
            <person name="Zhu P."/>
            <person name="Li B."/>
            <person name="Liu Q."/>
            <person name="Fairley S."/>
            <person name="Magor K.E."/>
            <person name="Du Z."/>
            <person name="Hu X."/>
            <person name="Goodman L."/>
            <person name="Tafer H."/>
            <person name="Vignal A."/>
            <person name="Lee T."/>
            <person name="Kim K.W."/>
            <person name="Sheng Z."/>
            <person name="An Y."/>
            <person name="Searle S."/>
            <person name="Herrero J."/>
            <person name="Groenen M.A."/>
            <person name="Crooijmans R.P."/>
            <person name="Faraut T."/>
            <person name="Cai Q."/>
            <person name="Webster R.G."/>
            <person name="Aldridge J.R."/>
            <person name="Warren W.C."/>
            <person name="Bartschat S."/>
            <person name="Kehr S."/>
            <person name="Marz M."/>
            <person name="Stadler P.F."/>
            <person name="Smith J."/>
            <person name="Kraus R.H."/>
            <person name="Zhao Y."/>
            <person name="Ren L."/>
            <person name="Fei J."/>
            <person name="Morisson M."/>
            <person name="Kaiser P."/>
            <person name="Griffin D.K."/>
            <person name="Rao M."/>
            <person name="Pitel F."/>
            <person name="Wang J."/>
            <person name="Li N."/>
        </authorList>
    </citation>
    <scope>NUCLEOTIDE SEQUENCE [LARGE SCALE GENOMIC DNA]</scope>
</reference>
<dbReference type="AlphaFoldDB" id="R0L722"/>
<dbReference type="Proteomes" id="UP000296049">
    <property type="component" value="Unassembled WGS sequence"/>
</dbReference>
<name>R0L722_ANAPL</name>
<sequence length="110" mass="11971">MQDVGHDLLKTGISPRLRCGRGGLGLNEHMALVWGEICSPADAILDECLLSCEPLGTKKGSEGHLIPCHPNLVGADMKMWCLYLSGHHTYATYFSCLGRITFEGNRVTAL</sequence>
<dbReference type="EMBL" id="KB743740">
    <property type="protein sequence ID" value="EOA97239.1"/>
    <property type="molecule type" value="Genomic_DNA"/>
</dbReference>
<organism evidence="1 2">
    <name type="scientific">Anas platyrhynchos</name>
    <name type="common">Mallard</name>
    <name type="synonym">Anas boschas</name>
    <dbReference type="NCBI Taxonomy" id="8839"/>
    <lineage>
        <taxon>Eukaryota</taxon>
        <taxon>Metazoa</taxon>
        <taxon>Chordata</taxon>
        <taxon>Craniata</taxon>
        <taxon>Vertebrata</taxon>
        <taxon>Euteleostomi</taxon>
        <taxon>Archelosauria</taxon>
        <taxon>Archosauria</taxon>
        <taxon>Dinosauria</taxon>
        <taxon>Saurischia</taxon>
        <taxon>Theropoda</taxon>
        <taxon>Coelurosauria</taxon>
        <taxon>Aves</taxon>
        <taxon>Neognathae</taxon>
        <taxon>Galloanserae</taxon>
        <taxon>Anseriformes</taxon>
        <taxon>Anatidae</taxon>
        <taxon>Anatinae</taxon>
        <taxon>Anas</taxon>
    </lineage>
</organism>